<gene>
    <name evidence="8" type="ORF">SAMN02745126_05202</name>
</gene>
<dbReference type="EMBL" id="FUWJ01000010">
    <property type="protein sequence ID" value="SKA32263.1"/>
    <property type="molecule type" value="Genomic_DNA"/>
</dbReference>
<dbReference type="PANTHER" id="PTHR12001">
    <property type="entry name" value="GERANYLGERANYL PYROPHOSPHATE SYNTHASE"/>
    <property type="match status" value="1"/>
</dbReference>
<dbReference type="GO" id="GO:0008299">
    <property type="term" value="P:isoprenoid biosynthetic process"/>
    <property type="evidence" value="ECO:0007669"/>
    <property type="project" value="InterPro"/>
</dbReference>
<evidence type="ECO:0000256" key="6">
    <source>
        <dbReference type="RuleBase" id="RU004466"/>
    </source>
</evidence>
<evidence type="ECO:0000256" key="5">
    <source>
        <dbReference type="ARBA" id="ARBA00022842"/>
    </source>
</evidence>
<evidence type="ECO:0000313" key="8">
    <source>
        <dbReference type="EMBL" id="SKA32263.1"/>
    </source>
</evidence>
<evidence type="ECO:0000256" key="2">
    <source>
        <dbReference type="ARBA" id="ARBA00006706"/>
    </source>
</evidence>
<evidence type="ECO:0000256" key="7">
    <source>
        <dbReference type="SAM" id="MobiDB-lite"/>
    </source>
</evidence>
<organism evidence="8 9">
    <name type="scientific">Enhydrobacter aerosaccus</name>
    <dbReference type="NCBI Taxonomy" id="225324"/>
    <lineage>
        <taxon>Bacteria</taxon>
        <taxon>Pseudomonadati</taxon>
        <taxon>Pseudomonadota</taxon>
        <taxon>Alphaproteobacteria</taxon>
        <taxon>Hyphomicrobiales</taxon>
        <taxon>Enhydrobacter</taxon>
    </lineage>
</organism>
<keyword evidence="5" id="KW-0460">Magnesium</keyword>
<dbReference type="InterPro" id="IPR008949">
    <property type="entry name" value="Isoprenoid_synthase_dom_sf"/>
</dbReference>
<name>A0A1T4SVN2_9HYPH</name>
<dbReference type="Pfam" id="PF00348">
    <property type="entry name" value="polyprenyl_synt"/>
    <property type="match status" value="1"/>
</dbReference>
<dbReference type="InterPro" id="IPR000092">
    <property type="entry name" value="Polyprenyl_synt"/>
</dbReference>
<dbReference type="GO" id="GO:0046872">
    <property type="term" value="F:metal ion binding"/>
    <property type="evidence" value="ECO:0007669"/>
    <property type="project" value="UniProtKB-KW"/>
</dbReference>
<protein>
    <submittedName>
        <fullName evidence="8">Octaprenyl-diphosphate synthase</fullName>
    </submittedName>
</protein>
<dbReference type="Proteomes" id="UP000190092">
    <property type="component" value="Unassembled WGS sequence"/>
</dbReference>
<keyword evidence="9" id="KW-1185">Reference proteome</keyword>
<evidence type="ECO:0000313" key="9">
    <source>
        <dbReference type="Proteomes" id="UP000190092"/>
    </source>
</evidence>
<keyword evidence="4" id="KW-0479">Metal-binding</keyword>
<proteinExistence type="inferred from homology"/>
<dbReference type="InterPro" id="IPR033749">
    <property type="entry name" value="Polyprenyl_synt_CS"/>
</dbReference>
<sequence>MIEQTERRRQWRSDIVNEHLHAPGQAVGGNVARGQRRESGLQFEAGDPAIRNTHGHAKTDRANPGAEVQHPFIGFRVRRRGEQHGIDRNTVSASGLQKPDPAAQQRVFCGGRFQEGIAFSHDIVSQLGHSGQDYLHVMATVVSLEGKRKAPSLEPLLSLCAEDMARVDREILVRMRSPVALIPQLANHLVGAGGKRMRPLLTIAAARLCGYDVDDDRHVKLATCVEFIHSATLLHDDVVDVSALRRGKPTANSVWGDKASVLVGDFLFTRSFELMVDVGELEILRILCNASSTIAEGEVLQLVTQRDISTPEATYLEVIKAKTARLFAAAAEVGAMVAGCKPAERVALESFGMNLGIAFQLVDDALDYAGREAKLGKTVGDDFREGKITLPVILAFLRGRATEREFWKRTIEKLDQRPEDLEQAQSLIERHNAVADTFERARHYGAMARDALGLFVDSPLKAAMLEAVDFAIDRAH</sequence>
<reference evidence="9" key="1">
    <citation type="submission" date="2017-02" db="EMBL/GenBank/DDBJ databases">
        <authorList>
            <person name="Varghese N."/>
            <person name="Submissions S."/>
        </authorList>
    </citation>
    <scope>NUCLEOTIDE SEQUENCE [LARGE SCALE GENOMIC DNA]</scope>
    <source>
        <strain evidence="9">ATCC 27094</strain>
    </source>
</reference>
<keyword evidence="3 6" id="KW-0808">Transferase</keyword>
<comment type="cofactor">
    <cofactor evidence="1">
        <name>Mg(2+)</name>
        <dbReference type="ChEBI" id="CHEBI:18420"/>
    </cofactor>
</comment>
<accession>A0A1T4SVN2</accession>
<dbReference type="SFLD" id="SFLDS00005">
    <property type="entry name" value="Isoprenoid_Synthase_Type_I"/>
    <property type="match status" value="1"/>
</dbReference>
<evidence type="ECO:0000256" key="1">
    <source>
        <dbReference type="ARBA" id="ARBA00001946"/>
    </source>
</evidence>
<evidence type="ECO:0000256" key="4">
    <source>
        <dbReference type="ARBA" id="ARBA00022723"/>
    </source>
</evidence>
<feature type="region of interest" description="Disordered" evidence="7">
    <location>
        <begin position="1"/>
        <end position="68"/>
    </location>
</feature>
<dbReference type="SUPFAM" id="SSF48576">
    <property type="entry name" value="Terpenoid synthases"/>
    <property type="match status" value="1"/>
</dbReference>
<dbReference type="STRING" id="225324.SAMN02745126_05202"/>
<dbReference type="PROSITE" id="PS00723">
    <property type="entry name" value="POLYPRENYL_SYNTHASE_1"/>
    <property type="match status" value="1"/>
</dbReference>
<dbReference type="CDD" id="cd00685">
    <property type="entry name" value="Trans_IPPS_HT"/>
    <property type="match status" value="1"/>
</dbReference>
<feature type="compositionally biased region" description="Basic and acidic residues" evidence="7">
    <location>
        <begin position="1"/>
        <end position="21"/>
    </location>
</feature>
<dbReference type="AlphaFoldDB" id="A0A1T4SVN2"/>
<dbReference type="GO" id="GO:0004659">
    <property type="term" value="F:prenyltransferase activity"/>
    <property type="evidence" value="ECO:0007669"/>
    <property type="project" value="InterPro"/>
</dbReference>
<dbReference type="Gene3D" id="1.10.600.10">
    <property type="entry name" value="Farnesyl Diphosphate Synthase"/>
    <property type="match status" value="1"/>
</dbReference>
<comment type="similarity">
    <text evidence="2 6">Belongs to the FPP/GGPP synthase family.</text>
</comment>
<evidence type="ECO:0000256" key="3">
    <source>
        <dbReference type="ARBA" id="ARBA00022679"/>
    </source>
</evidence>
<dbReference type="PANTHER" id="PTHR12001:SF69">
    <property type="entry name" value="ALL TRANS-POLYPRENYL-DIPHOSPHATE SYNTHASE PDSS1"/>
    <property type="match status" value="1"/>
</dbReference>